<dbReference type="CDD" id="cd01026">
    <property type="entry name" value="TOPRIM_OLD"/>
    <property type="match status" value="1"/>
</dbReference>
<feature type="domain" description="Endonuclease GajA/Old nuclease/RecF-like AAA" evidence="1">
    <location>
        <begin position="253"/>
        <end position="403"/>
    </location>
</feature>
<dbReference type="PANTHER" id="PTHR43581">
    <property type="entry name" value="ATP/GTP PHOSPHATASE"/>
    <property type="match status" value="1"/>
</dbReference>
<keyword evidence="4" id="KW-1185">Reference proteome</keyword>
<dbReference type="EMBL" id="JADIKM010000001">
    <property type="protein sequence ID" value="MFK2902992.1"/>
    <property type="molecule type" value="Genomic_DNA"/>
</dbReference>
<proteinExistence type="predicted"/>
<dbReference type="Pfam" id="PF13175">
    <property type="entry name" value="AAA_15"/>
    <property type="match status" value="2"/>
</dbReference>
<evidence type="ECO:0000313" key="4">
    <source>
        <dbReference type="Proteomes" id="UP001620460"/>
    </source>
</evidence>
<comment type="caution">
    <text evidence="3">The sequence shown here is derived from an EMBL/GenBank/DDBJ whole genome shotgun (WGS) entry which is preliminary data.</text>
</comment>
<gene>
    <name evidence="3" type="ORF">ISP17_03385</name>
</gene>
<reference evidence="3 4" key="1">
    <citation type="submission" date="2020-10" db="EMBL/GenBank/DDBJ databases">
        <title>Phylogeny of dyella-like bacteria.</title>
        <authorList>
            <person name="Fu J."/>
        </authorList>
    </citation>
    <scope>NUCLEOTIDE SEQUENCE [LARGE SCALE GENOMIC DNA]</scope>
    <source>
        <strain evidence="3 4">Gsoil3046</strain>
    </source>
</reference>
<dbReference type="InterPro" id="IPR051396">
    <property type="entry name" value="Bact_Antivir_Def_Nuclease"/>
</dbReference>
<dbReference type="Proteomes" id="UP001620460">
    <property type="component" value="Unassembled WGS sequence"/>
</dbReference>
<feature type="domain" description="OLD protein-like TOPRIM" evidence="2">
    <location>
        <begin position="458"/>
        <end position="521"/>
    </location>
</feature>
<dbReference type="SUPFAM" id="SSF52540">
    <property type="entry name" value="P-loop containing nucleoside triphosphate hydrolases"/>
    <property type="match status" value="1"/>
</dbReference>
<protein>
    <submittedName>
        <fullName evidence="3">AAA family ATPase</fullName>
    </submittedName>
</protein>
<dbReference type="Pfam" id="PF20469">
    <property type="entry name" value="OLD-like_TOPRIM"/>
    <property type="match status" value="1"/>
</dbReference>
<dbReference type="InterPro" id="IPR034139">
    <property type="entry name" value="TOPRIM_OLD"/>
</dbReference>
<evidence type="ECO:0000259" key="2">
    <source>
        <dbReference type="Pfam" id="PF20469"/>
    </source>
</evidence>
<dbReference type="PANTHER" id="PTHR43581:SF3">
    <property type="entry name" value="AAA+ ATPASE DOMAIN-CONTAINING PROTEIN"/>
    <property type="match status" value="1"/>
</dbReference>
<dbReference type="InterPro" id="IPR041685">
    <property type="entry name" value="AAA_GajA/Old/RecF-like"/>
</dbReference>
<sequence length="633" mass="69997">MGIGYPPKFTRWWVVVSSTSLVADDDSSRLSSSRRSTVAAKKQAAGEDVVAPRARMHKLTIRNFRAIGSEPVEIELDDIVVLVGANNTGKSSILRAYQLVMETGKDGEMVLDDFPGAAIPEGGLHPDAMPSIELETVLYEDSKPPAEKWIDTKPNGDRHVRERWTWRAPGKPEKRGFDVQKKEWDPEHGPWGVASVAQANRPAMHRIEAFDDPKKQADSIINLLVEATKQRVTALTAEEGGDGPYAQLIKGVAELQKTVAQEAMDAIEEVRAELGRALANVFPGYAITLDARPEDDLNKVLTFFKAPPILKMGPGDGHQSDLERQGSGTRRTLMWNALRIIADYKGNAKAGDKGAERPHVLLLDEPELCLHPAAVRDACRVLYSLPQGKTWQVMVTTHSPAFIDLSRDNTSIVRVERAENGTVSGTTIFRPERAHLSDDDKERLKLLNMYDPYVAEFFFGGRTVIVEGDTEYAAFREVMAEFPERFRNVHVVRARGKYTIVALCKILNQFNCPYAVLHDADTQRVKGKDGALKGNSAWAANRQILEEIQKAPAGSVRLAASLYTFEIAMFGKLVSGEKPYAAWLRVKEDGEGKQKVLALLDFLVGNSEVCPDGALVWMDEDVLAAAVAKYEPK</sequence>
<name>A0ABW8JT50_9GAMM</name>
<evidence type="ECO:0000313" key="3">
    <source>
        <dbReference type="EMBL" id="MFK2902992.1"/>
    </source>
</evidence>
<accession>A0ABW8JT50</accession>
<organism evidence="3 4">
    <name type="scientific">Dyella ginsengisoli</name>
    <dbReference type="NCBI Taxonomy" id="363848"/>
    <lineage>
        <taxon>Bacteria</taxon>
        <taxon>Pseudomonadati</taxon>
        <taxon>Pseudomonadota</taxon>
        <taxon>Gammaproteobacteria</taxon>
        <taxon>Lysobacterales</taxon>
        <taxon>Rhodanobacteraceae</taxon>
        <taxon>Dyella</taxon>
    </lineage>
</organism>
<dbReference type="Gene3D" id="3.40.50.300">
    <property type="entry name" value="P-loop containing nucleotide triphosphate hydrolases"/>
    <property type="match status" value="2"/>
</dbReference>
<feature type="domain" description="Endonuclease GajA/Old nuclease/RecF-like AAA" evidence="1">
    <location>
        <begin position="57"/>
        <end position="104"/>
    </location>
</feature>
<dbReference type="InterPro" id="IPR027417">
    <property type="entry name" value="P-loop_NTPase"/>
</dbReference>
<evidence type="ECO:0000259" key="1">
    <source>
        <dbReference type="Pfam" id="PF13175"/>
    </source>
</evidence>